<dbReference type="Gene3D" id="1.20.1740.10">
    <property type="entry name" value="Amino acid/polyamine transporter I"/>
    <property type="match status" value="1"/>
</dbReference>
<keyword evidence="3" id="KW-0813">Transport</keyword>
<reference evidence="10 11" key="1">
    <citation type="submission" date="2020-03" db="EMBL/GenBank/DDBJ databases">
        <title>Complete genome of Arcanobacterium buesumensis sp. nov. strain 2701.</title>
        <authorList>
            <person name="Borowiak M."/>
            <person name="Alssahen M."/>
            <person name="Laemmler C."/>
            <person name="Malorny B."/>
            <person name="Hassan A."/>
            <person name="Prenger-Berninghoff E."/>
            <person name="Ploetz M."/>
            <person name="Abdulmawjood A."/>
        </authorList>
    </citation>
    <scope>NUCLEOTIDE SEQUENCE [LARGE SCALE GENOMIC DNA]</scope>
    <source>
        <strain evidence="10 11">2701</strain>
    </source>
</reference>
<evidence type="ECO:0000256" key="4">
    <source>
        <dbReference type="ARBA" id="ARBA00022475"/>
    </source>
</evidence>
<sequence>MFSSTTKSIIFAGFALFAMFFGAGNLILPAMIGVEAGPYAYTAVIGFVITGAVLTVAGMIAAGSMREGESRIADRVGPRFGLIFTTVLFIATAMLYPTPRVAAVSFEIAAVPFVGSGHLQLFVYTVIFFGICYVLVRQPTKIVSRIGGYLTPILILLLIALVVASYTLPDISHPVEPRYAQAPLASGLIEGYFTMDSLATLMYGPVILGALATSGFTGAKLRRGMIGASILAGSLLAVCYVGLVHLGSVGSGPNGAVVITEVSRELFGTTGQLVFGLIVFLACLTTALGLLASSSHYFHNLFPRISQHSWLLIHLVIVFPLSNLGLERILSMVAPLNQLLYPITISLIVVAIIELVTRKHLVWAYRLGTYTAVVLAIPEALNSTGLSVFSALRYGLDFFPLGYLQMAWVVPTIIAIMIGLVYDLSLRSASQTEVAV</sequence>
<accession>A0A6H2EM18</accession>
<dbReference type="Pfam" id="PF05525">
    <property type="entry name" value="Branch_AA_trans"/>
    <property type="match status" value="1"/>
</dbReference>
<evidence type="ECO:0000256" key="5">
    <source>
        <dbReference type="ARBA" id="ARBA00022692"/>
    </source>
</evidence>
<protein>
    <submittedName>
        <fullName evidence="10">Branched-chain amino acid transport system II carrier protein</fullName>
    </submittedName>
</protein>
<dbReference type="GO" id="GO:0015818">
    <property type="term" value="P:isoleucine transport"/>
    <property type="evidence" value="ECO:0007669"/>
    <property type="project" value="TreeGrafter"/>
</dbReference>
<feature type="transmembrane region" description="Helical" evidence="9">
    <location>
        <begin position="273"/>
        <end position="298"/>
    </location>
</feature>
<evidence type="ECO:0000313" key="11">
    <source>
        <dbReference type="Proteomes" id="UP000502298"/>
    </source>
</evidence>
<evidence type="ECO:0000313" key="10">
    <source>
        <dbReference type="EMBL" id="QJC22102.1"/>
    </source>
</evidence>
<organism evidence="10 11">
    <name type="scientific">Arcanobacterium buesumense</name>
    <dbReference type="NCBI Taxonomy" id="2722751"/>
    <lineage>
        <taxon>Bacteria</taxon>
        <taxon>Bacillati</taxon>
        <taxon>Actinomycetota</taxon>
        <taxon>Actinomycetes</taxon>
        <taxon>Actinomycetales</taxon>
        <taxon>Actinomycetaceae</taxon>
        <taxon>Arcanobacterium</taxon>
    </lineage>
</organism>
<keyword evidence="8 9" id="KW-0472">Membrane</keyword>
<feature type="transmembrane region" description="Helical" evidence="9">
    <location>
        <begin position="117"/>
        <end position="136"/>
    </location>
</feature>
<keyword evidence="6" id="KW-0029">Amino-acid transport</keyword>
<gene>
    <name evidence="10" type="primary">brnQ</name>
    <name evidence="10" type="ORF">HC352_06000</name>
</gene>
<dbReference type="GO" id="GO:0005886">
    <property type="term" value="C:plasma membrane"/>
    <property type="evidence" value="ECO:0007669"/>
    <property type="project" value="UniProtKB-SubCell"/>
</dbReference>
<feature type="transmembrane region" description="Helical" evidence="9">
    <location>
        <begin position="310"/>
        <end position="326"/>
    </location>
</feature>
<evidence type="ECO:0000256" key="2">
    <source>
        <dbReference type="ARBA" id="ARBA00008540"/>
    </source>
</evidence>
<feature type="transmembrane region" description="Helical" evidence="9">
    <location>
        <begin position="148"/>
        <end position="168"/>
    </location>
</feature>
<proteinExistence type="inferred from homology"/>
<feature type="transmembrane region" description="Helical" evidence="9">
    <location>
        <begin position="226"/>
        <end position="246"/>
    </location>
</feature>
<dbReference type="KEGG" id="arca:HC352_06000"/>
<evidence type="ECO:0000256" key="8">
    <source>
        <dbReference type="ARBA" id="ARBA00023136"/>
    </source>
</evidence>
<evidence type="ECO:0000256" key="1">
    <source>
        <dbReference type="ARBA" id="ARBA00004651"/>
    </source>
</evidence>
<dbReference type="GO" id="GO:0015190">
    <property type="term" value="F:L-leucine transmembrane transporter activity"/>
    <property type="evidence" value="ECO:0007669"/>
    <property type="project" value="TreeGrafter"/>
</dbReference>
<dbReference type="InterPro" id="IPR004685">
    <property type="entry name" value="Brnchd-chn_aa_trnsp_Livcs"/>
</dbReference>
<evidence type="ECO:0000256" key="7">
    <source>
        <dbReference type="ARBA" id="ARBA00022989"/>
    </source>
</evidence>
<comment type="similarity">
    <text evidence="2">Belongs to the branched chain amino acid transporter family.</text>
</comment>
<evidence type="ECO:0000256" key="3">
    <source>
        <dbReference type="ARBA" id="ARBA00022448"/>
    </source>
</evidence>
<comment type="subcellular location">
    <subcellularLocation>
        <location evidence="1">Cell membrane</location>
        <topology evidence="1">Multi-pass membrane protein</topology>
    </subcellularLocation>
</comment>
<feature type="transmembrane region" description="Helical" evidence="9">
    <location>
        <begin position="80"/>
        <end position="97"/>
    </location>
</feature>
<dbReference type="RefSeq" id="WP_168918033.1">
    <property type="nucleotide sequence ID" value="NZ_CP050804.1"/>
</dbReference>
<name>A0A6H2EM18_9ACTO</name>
<evidence type="ECO:0000256" key="9">
    <source>
        <dbReference type="SAM" id="Phobius"/>
    </source>
</evidence>
<dbReference type="NCBIfam" id="TIGR00796">
    <property type="entry name" value="livcs"/>
    <property type="match status" value="1"/>
</dbReference>
<dbReference type="GO" id="GO:0005304">
    <property type="term" value="F:L-valine transmembrane transporter activity"/>
    <property type="evidence" value="ECO:0007669"/>
    <property type="project" value="TreeGrafter"/>
</dbReference>
<keyword evidence="7 9" id="KW-1133">Transmembrane helix</keyword>
<feature type="transmembrane region" description="Helical" evidence="9">
    <location>
        <begin position="201"/>
        <end position="219"/>
    </location>
</feature>
<evidence type="ECO:0000256" key="6">
    <source>
        <dbReference type="ARBA" id="ARBA00022970"/>
    </source>
</evidence>
<keyword evidence="11" id="KW-1185">Reference proteome</keyword>
<feature type="transmembrane region" description="Helical" evidence="9">
    <location>
        <begin position="38"/>
        <end position="60"/>
    </location>
</feature>
<dbReference type="AlphaFoldDB" id="A0A6H2EM18"/>
<feature type="transmembrane region" description="Helical" evidence="9">
    <location>
        <begin position="338"/>
        <end position="356"/>
    </location>
</feature>
<dbReference type="PANTHER" id="PTHR30588:SF0">
    <property type="entry name" value="BRANCHED-CHAIN AMINO ACID PERMEASE BRNQ"/>
    <property type="match status" value="1"/>
</dbReference>
<feature type="transmembrane region" description="Helical" evidence="9">
    <location>
        <begin position="401"/>
        <end position="422"/>
    </location>
</feature>
<dbReference type="PANTHER" id="PTHR30588">
    <property type="entry name" value="BRANCHED-CHAIN AMINO ACID TRANSPORT SYSTEM 2 CARRIER PROTEIN"/>
    <property type="match status" value="1"/>
</dbReference>
<dbReference type="GO" id="GO:0015188">
    <property type="term" value="F:L-isoleucine transmembrane transporter activity"/>
    <property type="evidence" value="ECO:0007669"/>
    <property type="project" value="TreeGrafter"/>
</dbReference>
<dbReference type="GO" id="GO:0015820">
    <property type="term" value="P:L-leucine transport"/>
    <property type="evidence" value="ECO:0007669"/>
    <property type="project" value="TreeGrafter"/>
</dbReference>
<keyword evidence="4" id="KW-1003">Cell membrane</keyword>
<dbReference type="EMBL" id="CP050804">
    <property type="protein sequence ID" value="QJC22102.1"/>
    <property type="molecule type" value="Genomic_DNA"/>
</dbReference>
<feature type="transmembrane region" description="Helical" evidence="9">
    <location>
        <begin position="363"/>
        <end position="381"/>
    </location>
</feature>
<feature type="transmembrane region" description="Helical" evidence="9">
    <location>
        <begin position="9"/>
        <end position="32"/>
    </location>
</feature>
<keyword evidence="5 9" id="KW-0812">Transmembrane</keyword>
<dbReference type="Proteomes" id="UP000502298">
    <property type="component" value="Chromosome"/>
</dbReference>